<reference evidence="2 3" key="1">
    <citation type="journal article" date="2016" name="Front. Microbiol.">
        <title>Fuerstia marisgermanicae gen. nov., sp. nov., an Unusual Member of the Phylum Planctomycetes from the German Wadden Sea.</title>
        <authorList>
            <person name="Kohn T."/>
            <person name="Heuer A."/>
            <person name="Jogler M."/>
            <person name="Vollmers J."/>
            <person name="Boedeker C."/>
            <person name="Bunk B."/>
            <person name="Rast P."/>
            <person name="Borchert D."/>
            <person name="Glockner I."/>
            <person name="Freese H.M."/>
            <person name="Klenk H.P."/>
            <person name="Overmann J."/>
            <person name="Kaster A.K."/>
            <person name="Rohde M."/>
            <person name="Wiegand S."/>
            <person name="Jogler C."/>
        </authorList>
    </citation>
    <scope>NUCLEOTIDE SEQUENCE [LARGE SCALE GENOMIC DNA]</scope>
    <source>
        <strain evidence="2 3">NH11</strain>
    </source>
</reference>
<gene>
    <name evidence="2" type="ORF">Fuma_01187</name>
</gene>
<dbReference type="InterPro" id="IPR009200">
    <property type="entry name" value="DUF1269_membrane"/>
</dbReference>
<protein>
    <submittedName>
        <fullName evidence="2">Putative membrane protein</fullName>
    </submittedName>
</protein>
<sequence length="161" mass="17215">MATLTVLKFDDSDGATQALEKLEELQKQSLIKVVDAATVSWPQGAKKPKTKQALDMTTIGALDGTFWGLLFGMIFFMPIMGALIGAAAGAIGGAFTDFGIDDRFINDVKGKVTEGTSALFLMSTDAVEDRVTEAFSSMNVEVLATNLSVEAEQKLKSAFQH</sequence>
<accession>A0A1P8WC05</accession>
<dbReference type="EMBL" id="CP017641">
    <property type="protein sequence ID" value="APZ91598.1"/>
    <property type="molecule type" value="Genomic_DNA"/>
</dbReference>
<keyword evidence="1" id="KW-1133">Transmembrane helix</keyword>
<dbReference type="KEGG" id="fmr:Fuma_01187"/>
<name>A0A1P8WC05_9PLAN</name>
<evidence type="ECO:0000313" key="2">
    <source>
        <dbReference type="EMBL" id="APZ91598.1"/>
    </source>
</evidence>
<dbReference type="STRING" id="1891926.Fuma_01187"/>
<evidence type="ECO:0000256" key="1">
    <source>
        <dbReference type="SAM" id="Phobius"/>
    </source>
</evidence>
<keyword evidence="3" id="KW-1185">Reference proteome</keyword>
<evidence type="ECO:0000313" key="3">
    <source>
        <dbReference type="Proteomes" id="UP000187735"/>
    </source>
</evidence>
<proteinExistence type="predicted"/>
<feature type="transmembrane region" description="Helical" evidence="1">
    <location>
        <begin position="66"/>
        <end position="95"/>
    </location>
</feature>
<dbReference type="Proteomes" id="UP000187735">
    <property type="component" value="Chromosome"/>
</dbReference>
<dbReference type="Pfam" id="PF06897">
    <property type="entry name" value="DUF1269"/>
    <property type="match status" value="1"/>
</dbReference>
<keyword evidence="1" id="KW-0812">Transmembrane</keyword>
<dbReference type="OrthoDB" id="275223at2"/>
<dbReference type="AlphaFoldDB" id="A0A1P8WC05"/>
<organism evidence="2 3">
    <name type="scientific">Fuerstiella marisgermanici</name>
    <dbReference type="NCBI Taxonomy" id="1891926"/>
    <lineage>
        <taxon>Bacteria</taxon>
        <taxon>Pseudomonadati</taxon>
        <taxon>Planctomycetota</taxon>
        <taxon>Planctomycetia</taxon>
        <taxon>Planctomycetales</taxon>
        <taxon>Planctomycetaceae</taxon>
        <taxon>Fuerstiella</taxon>
    </lineage>
</organism>
<dbReference type="RefSeq" id="WP_077023330.1">
    <property type="nucleotide sequence ID" value="NZ_CP017641.1"/>
</dbReference>
<keyword evidence="1" id="KW-0472">Membrane</keyword>